<reference evidence="11" key="2">
    <citation type="submission" date="2021-04" db="EMBL/GenBank/DDBJ databases">
        <title>Genome-wide patterns of bracovirus chromosomal integration into multiple host tissues during parasitism.</title>
        <authorList>
            <person name="Chebbi M.A.C."/>
        </authorList>
    </citation>
    <scope>NUCLEOTIDE SEQUENCE</scope>
    <source>
        <tissue evidence="11">Whole body</tissue>
    </source>
</reference>
<comment type="similarity">
    <text evidence="10">Belongs to the insect chemoreceptor superfamily. Heteromeric odorant receptor channel (TC 1.A.69) family.</text>
</comment>
<dbReference type="GO" id="GO:0007165">
    <property type="term" value="P:signal transduction"/>
    <property type="evidence" value="ECO:0007669"/>
    <property type="project" value="UniProtKB-KW"/>
</dbReference>
<name>A0A8J5R9W9_9HYME</name>
<dbReference type="GO" id="GO:0004984">
    <property type="term" value="F:olfactory receptor activity"/>
    <property type="evidence" value="ECO:0007669"/>
    <property type="project" value="InterPro"/>
</dbReference>
<organism evidence="11 12">
    <name type="scientific">Cotesia typhae</name>
    <dbReference type="NCBI Taxonomy" id="2053667"/>
    <lineage>
        <taxon>Eukaryota</taxon>
        <taxon>Metazoa</taxon>
        <taxon>Ecdysozoa</taxon>
        <taxon>Arthropoda</taxon>
        <taxon>Hexapoda</taxon>
        <taxon>Insecta</taxon>
        <taxon>Pterygota</taxon>
        <taxon>Neoptera</taxon>
        <taxon>Endopterygota</taxon>
        <taxon>Hymenoptera</taxon>
        <taxon>Apocrita</taxon>
        <taxon>Ichneumonoidea</taxon>
        <taxon>Braconidae</taxon>
        <taxon>Microgastrinae</taxon>
        <taxon>Cotesia</taxon>
    </lineage>
</organism>
<comment type="caution">
    <text evidence="10">Lacks conserved residue(s) required for the propagation of feature annotation.</text>
</comment>
<comment type="caution">
    <text evidence="11">The sequence shown here is derived from an EMBL/GenBank/DDBJ whole genome shotgun (WGS) entry which is preliminary data.</text>
</comment>
<keyword evidence="2" id="KW-1003">Cell membrane</keyword>
<evidence type="ECO:0000256" key="1">
    <source>
        <dbReference type="ARBA" id="ARBA00004651"/>
    </source>
</evidence>
<evidence type="ECO:0000256" key="5">
    <source>
        <dbReference type="ARBA" id="ARBA00022725"/>
    </source>
</evidence>
<dbReference type="PANTHER" id="PTHR21137:SF35">
    <property type="entry name" value="ODORANT RECEPTOR 19A-RELATED"/>
    <property type="match status" value="1"/>
</dbReference>
<evidence type="ECO:0000256" key="10">
    <source>
        <dbReference type="RuleBase" id="RU351113"/>
    </source>
</evidence>
<dbReference type="OrthoDB" id="7548151at2759"/>
<dbReference type="PANTHER" id="PTHR21137">
    <property type="entry name" value="ODORANT RECEPTOR"/>
    <property type="match status" value="1"/>
</dbReference>
<feature type="transmembrane region" description="Helical" evidence="10">
    <location>
        <begin position="188"/>
        <end position="209"/>
    </location>
</feature>
<keyword evidence="7 10" id="KW-0472">Membrane</keyword>
<evidence type="ECO:0000256" key="7">
    <source>
        <dbReference type="ARBA" id="ARBA00023136"/>
    </source>
</evidence>
<protein>
    <recommendedName>
        <fullName evidence="10">Odorant receptor</fullName>
    </recommendedName>
</protein>
<accession>A0A8J5R9W9</accession>
<evidence type="ECO:0000313" key="12">
    <source>
        <dbReference type="Proteomes" id="UP000729913"/>
    </source>
</evidence>
<evidence type="ECO:0000313" key="11">
    <source>
        <dbReference type="EMBL" id="KAG8037791.1"/>
    </source>
</evidence>
<dbReference type="GO" id="GO:0005549">
    <property type="term" value="F:odorant binding"/>
    <property type="evidence" value="ECO:0007669"/>
    <property type="project" value="InterPro"/>
</dbReference>
<evidence type="ECO:0000256" key="3">
    <source>
        <dbReference type="ARBA" id="ARBA00022606"/>
    </source>
</evidence>
<dbReference type="Proteomes" id="UP000729913">
    <property type="component" value="Unassembled WGS sequence"/>
</dbReference>
<keyword evidence="12" id="KW-1185">Reference proteome</keyword>
<dbReference type="GO" id="GO:0005886">
    <property type="term" value="C:plasma membrane"/>
    <property type="evidence" value="ECO:0007669"/>
    <property type="project" value="UniProtKB-SubCell"/>
</dbReference>
<feature type="transmembrane region" description="Helical" evidence="10">
    <location>
        <begin position="127"/>
        <end position="150"/>
    </location>
</feature>
<dbReference type="EMBL" id="JAAOIC020000047">
    <property type="protein sequence ID" value="KAG8037791.1"/>
    <property type="molecule type" value="Genomic_DNA"/>
</dbReference>
<keyword evidence="6 10" id="KW-1133">Transmembrane helix</keyword>
<feature type="transmembrane region" description="Helical" evidence="10">
    <location>
        <begin position="40"/>
        <end position="58"/>
    </location>
</feature>
<evidence type="ECO:0000256" key="2">
    <source>
        <dbReference type="ARBA" id="ARBA00022475"/>
    </source>
</evidence>
<reference evidence="11" key="1">
    <citation type="submission" date="2020-03" db="EMBL/GenBank/DDBJ databases">
        <authorList>
            <person name="Chebbi M.A."/>
            <person name="Drezen J.M."/>
        </authorList>
    </citation>
    <scope>NUCLEOTIDE SEQUENCE</scope>
    <source>
        <tissue evidence="11">Whole body</tissue>
    </source>
</reference>
<keyword evidence="9 10" id="KW-0807">Transducer</keyword>
<sequence>MSQREKNDYIKFRSLPKSFMTICGLWYYENSSLIYRIIPYKQIAICCTIALGMLKYIYENHSNLAIVIKCLSLATGYLFVMCFTLNKEDLNNLQKALDPYLEETLKDLKISKFILKNVSIFKYITKVYTAIIIFTSLFYVCIPLFLIFYVNHHHINVTHYPGLYQTSYLWARPAKGLGYQIQYLFEVFGAYTLAVVTISVDTLFMLYIFQIVGRLRIISYNISHSGDDKNVLSASVAHYAKLIKYIALLQKIYGPITLITVVTNAVIICTVLFQLSHATFTFSEKSIIQLLAFSMHLSLKTLQTFLYSWSGSVLIEESEKCQYAVYTSNWYGNKKLMTSIVIVLSQPPLVLTACNFSIINVKVFVMVLNTSLSYFFLLQTVEENNSNSK</sequence>
<evidence type="ECO:0000256" key="6">
    <source>
        <dbReference type="ARBA" id="ARBA00022989"/>
    </source>
</evidence>
<proteinExistence type="inferred from homology"/>
<evidence type="ECO:0000256" key="9">
    <source>
        <dbReference type="ARBA" id="ARBA00023224"/>
    </source>
</evidence>
<keyword evidence="4 10" id="KW-0812">Transmembrane</keyword>
<keyword evidence="8 10" id="KW-0675">Receptor</keyword>
<dbReference type="AlphaFoldDB" id="A0A8J5R9W9"/>
<evidence type="ECO:0000256" key="8">
    <source>
        <dbReference type="ARBA" id="ARBA00023170"/>
    </source>
</evidence>
<keyword evidence="5 10" id="KW-0552">Olfaction</keyword>
<evidence type="ECO:0000256" key="4">
    <source>
        <dbReference type="ARBA" id="ARBA00022692"/>
    </source>
</evidence>
<feature type="transmembrane region" description="Helical" evidence="10">
    <location>
        <begin position="252"/>
        <end position="275"/>
    </location>
</feature>
<keyword evidence="3 10" id="KW-0716">Sensory transduction</keyword>
<gene>
    <name evidence="11" type="ORF">G9C98_006002</name>
</gene>
<comment type="subcellular location">
    <subcellularLocation>
        <location evidence="1 10">Cell membrane</location>
        <topology evidence="1 10">Multi-pass membrane protein</topology>
    </subcellularLocation>
</comment>
<feature type="transmembrane region" description="Helical" evidence="10">
    <location>
        <begin position="64"/>
        <end position="85"/>
    </location>
</feature>
<dbReference type="Pfam" id="PF02949">
    <property type="entry name" value="7tm_6"/>
    <property type="match status" value="1"/>
</dbReference>
<dbReference type="InterPro" id="IPR004117">
    <property type="entry name" value="7tm6_olfct_rcpt"/>
</dbReference>
<feature type="transmembrane region" description="Helical" evidence="10">
    <location>
        <begin position="363"/>
        <end position="381"/>
    </location>
</feature>